<comment type="subcellular location">
    <subcellularLocation>
        <location evidence="1">Nucleus</location>
    </subcellularLocation>
</comment>
<dbReference type="Pfam" id="PF05182">
    <property type="entry name" value="Fip1"/>
    <property type="match status" value="1"/>
</dbReference>
<dbReference type="EMBL" id="KE651166">
    <property type="protein sequence ID" value="EEB05935.1"/>
    <property type="molecule type" value="Genomic_DNA"/>
</dbReference>
<dbReference type="STRING" id="402676.B6JX34"/>
<comment type="similarity">
    <text evidence="2">Belongs to the FIP1 family.</text>
</comment>
<dbReference type="PANTHER" id="PTHR13484">
    <property type="entry name" value="FIP1-LIKE 1 PROTEIN"/>
    <property type="match status" value="1"/>
</dbReference>
<feature type="domain" description="Pre-mRNA polyadenylation factor Fip1" evidence="6">
    <location>
        <begin position="127"/>
        <end position="169"/>
    </location>
</feature>
<dbReference type="GeneID" id="7050832"/>
<evidence type="ECO:0000256" key="4">
    <source>
        <dbReference type="ARBA" id="ARBA00023242"/>
    </source>
</evidence>
<accession>B6JX34</accession>
<dbReference type="RefSeq" id="XP_002172228.1">
    <property type="nucleotide sequence ID" value="XM_002172192.2"/>
</dbReference>
<keyword evidence="4" id="KW-0539">Nucleus</keyword>
<evidence type="ECO:0000313" key="9">
    <source>
        <dbReference type="Proteomes" id="UP000001744"/>
    </source>
</evidence>
<evidence type="ECO:0000256" key="5">
    <source>
        <dbReference type="SAM" id="MobiDB-lite"/>
    </source>
</evidence>
<dbReference type="OMA" id="FDEFTWE"/>
<feature type="compositionally biased region" description="Basic and acidic residues" evidence="5">
    <location>
        <begin position="262"/>
        <end position="311"/>
    </location>
</feature>
<dbReference type="GO" id="GO:0071031">
    <property type="term" value="P:nuclear mRNA surveillance of mRNA 3'-end processing"/>
    <property type="evidence" value="ECO:0007669"/>
    <property type="project" value="EnsemblFungi"/>
</dbReference>
<dbReference type="VEuPathDB" id="FungiDB:SJAG_00961"/>
<feature type="compositionally biased region" description="Basic and acidic residues" evidence="5">
    <location>
        <begin position="1"/>
        <end position="10"/>
    </location>
</feature>
<evidence type="ECO:0000256" key="3">
    <source>
        <dbReference type="ARBA" id="ARBA00022664"/>
    </source>
</evidence>
<protein>
    <submittedName>
        <fullName evidence="7">mRNA cleavage and polyadenylation specificity factor complex subunit</fullName>
    </submittedName>
</protein>
<dbReference type="JaponicusDB" id="SJAG_00961">
    <property type="gene designation" value="iss1"/>
</dbReference>
<evidence type="ECO:0000256" key="2">
    <source>
        <dbReference type="ARBA" id="ARBA00007459"/>
    </source>
</evidence>
<feature type="compositionally biased region" description="Acidic residues" evidence="5">
    <location>
        <begin position="47"/>
        <end position="58"/>
    </location>
</feature>
<evidence type="ECO:0000256" key="1">
    <source>
        <dbReference type="ARBA" id="ARBA00004123"/>
    </source>
</evidence>
<organism evidence="7 9">
    <name type="scientific">Schizosaccharomyces japonicus (strain yFS275 / FY16936)</name>
    <name type="common">Fission yeast</name>
    <dbReference type="NCBI Taxonomy" id="402676"/>
    <lineage>
        <taxon>Eukaryota</taxon>
        <taxon>Fungi</taxon>
        <taxon>Dikarya</taxon>
        <taxon>Ascomycota</taxon>
        <taxon>Taphrinomycotina</taxon>
        <taxon>Schizosaccharomycetes</taxon>
        <taxon>Schizosaccharomycetales</taxon>
        <taxon>Schizosaccharomycetaceae</taxon>
        <taxon>Schizosaccharomyces</taxon>
    </lineage>
</organism>
<evidence type="ECO:0000313" key="8">
    <source>
        <dbReference type="JaponicusDB" id="SJAG_00961"/>
    </source>
</evidence>
<dbReference type="AlphaFoldDB" id="B6JX34"/>
<sequence length="326" mass="35936">MSNADESRTIDEDDEYLYGESYAQASGDETHGESTRAVAEGTMAVDGETDEDDSDIEFIIDTKPGERAEPPGASSAGASNVKFTQRPAAPEKAGVEMKSTEIKESSENAPKIDIDKVPMIDGKSIYDVDLESYEDKPWRKPGADITDYFNYGFDEFTWAAYCTKQSKIREDYTPQKVLSSMTQLAAPTDLSALPPEVQAMMAAGGFPPMPPMPSGPNNGPEDMATAAAAVYGGRPGSVQGGANNQHHPPQRPPSNMGGGPGGRDDMRDARDQRDMRDNQRDNVRDNSRRRGHSPDRSERSDRSDRPDRTDRYGGYSRSNRYRRNRY</sequence>
<dbReference type="GO" id="GO:0005847">
    <property type="term" value="C:mRNA cleavage and polyadenylation specificity factor complex"/>
    <property type="evidence" value="ECO:0007669"/>
    <property type="project" value="EnsemblFungi"/>
</dbReference>
<dbReference type="PANTHER" id="PTHR13484:SF0">
    <property type="entry name" value="PRE-MRNA 3'-END-PROCESSING FACTOR FIP1"/>
    <property type="match status" value="1"/>
</dbReference>
<evidence type="ECO:0000313" key="7">
    <source>
        <dbReference type="EMBL" id="EEB05935.1"/>
    </source>
</evidence>
<dbReference type="HOGENOM" id="CLU_853002_0_0_1"/>
<dbReference type="eggNOG" id="KOG1049">
    <property type="taxonomic scope" value="Eukaryota"/>
</dbReference>
<keyword evidence="9" id="KW-1185">Reference proteome</keyword>
<dbReference type="GO" id="GO:0180010">
    <property type="term" value="P:co-transcriptional mRNA 3'-end processing, cleavage and polyadenylation pathway"/>
    <property type="evidence" value="ECO:0007669"/>
    <property type="project" value="EnsemblFungi"/>
</dbReference>
<feature type="compositionally biased region" description="Basic and acidic residues" evidence="5">
    <location>
        <begin position="93"/>
        <end position="110"/>
    </location>
</feature>
<feature type="region of interest" description="Disordered" evidence="5">
    <location>
        <begin position="1"/>
        <end position="110"/>
    </location>
</feature>
<gene>
    <name evidence="8" type="primary">iss1</name>
    <name evidence="7" type="ORF">SJAG_00961</name>
</gene>
<proteinExistence type="inferred from homology"/>
<dbReference type="InterPro" id="IPR051187">
    <property type="entry name" value="Pre-mRNA_3'-end_processing_reg"/>
</dbReference>
<keyword evidence="3" id="KW-0507">mRNA processing</keyword>
<dbReference type="InterPro" id="IPR007854">
    <property type="entry name" value="Fip1_dom"/>
</dbReference>
<dbReference type="GO" id="GO:1990251">
    <property type="term" value="C:nuclear exosome focus"/>
    <property type="evidence" value="ECO:0007669"/>
    <property type="project" value="EnsemblFungi"/>
</dbReference>
<evidence type="ECO:0000259" key="6">
    <source>
        <dbReference type="Pfam" id="PF05182"/>
    </source>
</evidence>
<dbReference type="GO" id="GO:0031508">
    <property type="term" value="P:pericentric heterochromatin formation"/>
    <property type="evidence" value="ECO:0007669"/>
    <property type="project" value="EnsemblFungi"/>
</dbReference>
<dbReference type="GO" id="GO:1990342">
    <property type="term" value="C:heterochromatin island"/>
    <property type="evidence" value="ECO:0007669"/>
    <property type="project" value="EnsemblFungi"/>
</dbReference>
<dbReference type="OrthoDB" id="1917198at2759"/>
<dbReference type="Proteomes" id="UP000001744">
    <property type="component" value="Unassembled WGS sequence"/>
</dbReference>
<reference evidence="7 9" key="1">
    <citation type="journal article" date="2011" name="Science">
        <title>Comparative functional genomics of the fission yeasts.</title>
        <authorList>
            <person name="Rhind N."/>
            <person name="Chen Z."/>
            <person name="Yassour M."/>
            <person name="Thompson D.A."/>
            <person name="Haas B.J."/>
            <person name="Habib N."/>
            <person name="Wapinski I."/>
            <person name="Roy S."/>
            <person name="Lin M.F."/>
            <person name="Heiman D.I."/>
            <person name="Young S.K."/>
            <person name="Furuya K."/>
            <person name="Guo Y."/>
            <person name="Pidoux A."/>
            <person name="Chen H.M."/>
            <person name="Robbertse B."/>
            <person name="Goldberg J.M."/>
            <person name="Aoki K."/>
            <person name="Bayne E.H."/>
            <person name="Berlin A.M."/>
            <person name="Desjardins C.A."/>
            <person name="Dobbs E."/>
            <person name="Dukaj L."/>
            <person name="Fan L."/>
            <person name="FitzGerald M.G."/>
            <person name="French C."/>
            <person name="Gujja S."/>
            <person name="Hansen K."/>
            <person name="Keifenheim D."/>
            <person name="Levin J.Z."/>
            <person name="Mosher R.A."/>
            <person name="Mueller C.A."/>
            <person name="Pfiffner J."/>
            <person name="Priest M."/>
            <person name="Russ C."/>
            <person name="Smialowska A."/>
            <person name="Swoboda P."/>
            <person name="Sykes S.M."/>
            <person name="Vaughn M."/>
            <person name="Vengrova S."/>
            <person name="Yoder R."/>
            <person name="Zeng Q."/>
            <person name="Allshire R."/>
            <person name="Baulcombe D."/>
            <person name="Birren B.W."/>
            <person name="Brown W."/>
            <person name="Ekwall K."/>
            <person name="Kellis M."/>
            <person name="Leatherwood J."/>
            <person name="Levin H."/>
            <person name="Margalit H."/>
            <person name="Martienssen R."/>
            <person name="Nieduszynski C.A."/>
            <person name="Spatafora J.W."/>
            <person name="Friedman N."/>
            <person name="Dalgaard J.Z."/>
            <person name="Baumann P."/>
            <person name="Niki H."/>
            <person name="Regev A."/>
            <person name="Nusbaum C."/>
        </authorList>
    </citation>
    <scope>NUCLEOTIDE SEQUENCE [LARGE SCALE GENOMIC DNA]</scope>
    <source>
        <strain evidence="9">yFS275 / FY16936</strain>
    </source>
</reference>
<feature type="region of interest" description="Disordered" evidence="5">
    <location>
        <begin position="203"/>
        <end position="326"/>
    </location>
</feature>
<feature type="compositionally biased region" description="Low complexity" evidence="5">
    <location>
        <begin position="70"/>
        <end position="79"/>
    </location>
</feature>
<name>B6JX34_SCHJY</name>